<protein>
    <submittedName>
        <fullName evidence="6">Blue copper oxidase CueO</fullName>
    </submittedName>
</protein>
<evidence type="ECO:0000259" key="4">
    <source>
        <dbReference type="Pfam" id="PF07731"/>
    </source>
</evidence>
<dbReference type="InterPro" id="IPR011706">
    <property type="entry name" value="Cu-oxidase_C"/>
</dbReference>
<keyword evidence="7" id="KW-1185">Reference proteome</keyword>
<dbReference type="Proteomes" id="UP000786693">
    <property type="component" value="Unassembled WGS sequence"/>
</dbReference>
<proteinExistence type="predicted"/>
<reference evidence="6 7" key="1">
    <citation type="submission" date="2021-05" db="EMBL/GenBank/DDBJ databases">
        <title>Bacteria Genome sequencing.</title>
        <authorList>
            <person name="Takabe Y."/>
            <person name="Nakajima Y."/>
            <person name="Suzuki S."/>
            <person name="Shiozaki T."/>
        </authorList>
    </citation>
    <scope>NUCLEOTIDE SEQUENCE [LARGE SCALE GENOMIC DNA]</scope>
    <source>
        <strain evidence="6 7">AI_62</strain>
    </source>
</reference>
<dbReference type="InterPro" id="IPR002355">
    <property type="entry name" value="Cu_oxidase_Cu_BS"/>
</dbReference>
<dbReference type="InterPro" id="IPR045087">
    <property type="entry name" value="Cu-oxidase_fam"/>
</dbReference>
<keyword evidence="1" id="KW-0479">Metal-binding</keyword>
<name>A0ABQ4NRH0_9RHOB</name>
<gene>
    <name evidence="6" type="primary">cueO</name>
    <name evidence="6" type="ORF">JANAI62_36340</name>
</gene>
<feature type="domain" description="Plastocyanin-like" evidence="5">
    <location>
        <begin position="60"/>
        <end position="165"/>
    </location>
</feature>
<organism evidence="6 7">
    <name type="scientific">Jannaschia pagri</name>
    <dbReference type="NCBI Taxonomy" id="2829797"/>
    <lineage>
        <taxon>Bacteria</taxon>
        <taxon>Pseudomonadati</taxon>
        <taxon>Pseudomonadota</taxon>
        <taxon>Alphaproteobacteria</taxon>
        <taxon>Rhodobacterales</taxon>
        <taxon>Roseobacteraceae</taxon>
        <taxon>Jannaschia</taxon>
    </lineage>
</organism>
<dbReference type="Pfam" id="PF00394">
    <property type="entry name" value="Cu-oxidase"/>
    <property type="match status" value="1"/>
</dbReference>
<dbReference type="RefSeq" id="WP_220750499.1">
    <property type="nucleotide sequence ID" value="NZ_BPFH01000010.1"/>
</dbReference>
<feature type="domain" description="Plastocyanin-like" evidence="3">
    <location>
        <begin position="173"/>
        <end position="289"/>
    </location>
</feature>
<dbReference type="PANTHER" id="PTHR48267:SF1">
    <property type="entry name" value="BILIRUBIN OXIDASE"/>
    <property type="match status" value="1"/>
</dbReference>
<dbReference type="PROSITE" id="PS00080">
    <property type="entry name" value="MULTICOPPER_OXIDASE2"/>
    <property type="match status" value="1"/>
</dbReference>
<dbReference type="EMBL" id="BPFH01000010">
    <property type="protein sequence ID" value="GIT97011.1"/>
    <property type="molecule type" value="Genomic_DNA"/>
</dbReference>
<evidence type="ECO:0000313" key="7">
    <source>
        <dbReference type="Proteomes" id="UP000786693"/>
    </source>
</evidence>
<comment type="caution">
    <text evidence="6">The sequence shown here is derived from an EMBL/GenBank/DDBJ whole genome shotgun (WGS) entry which is preliminary data.</text>
</comment>
<dbReference type="InterPro" id="IPR001117">
    <property type="entry name" value="Cu-oxidase_2nd"/>
</dbReference>
<dbReference type="CDD" id="cd13890">
    <property type="entry name" value="CuRO_3_CueO_FtsP"/>
    <property type="match status" value="1"/>
</dbReference>
<dbReference type="Pfam" id="PF07732">
    <property type="entry name" value="Cu-oxidase_3"/>
    <property type="match status" value="1"/>
</dbReference>
<dbReference type="PANTHER" id="PTHR48267">
    <property type="entry name" value="CUPREDOXIN SUPERFAMILY PROTEIN"/>
    <property type="match status" value="1"/>
</dbReference>
<evidence type="ECO:0000256" key="2">
    <source>
        <dbReference type="ARBA" id="ARBA00023002"/>
    </source>
</evidence>
<accession>A0ABQ4NRH0</accession>
<dbReference type="Pfam" id="PF07731">
    <property type="entry name" value="Cu-oxidase_2"/>
    <property type="match status" value="1"/>
</dbReference>
<dbReference type="InterPro" id="IPR011707">
    <property type="entry name" value="Cu-oxidase-like_N"/>
</dbReference>
<dbReference type="InterPro" id="IPR008972">
    <property type="entry name" value="Cupredoxin"/>
</dbReference>
<sequence>MNRRQFCGGAAALGLGTATLTQAQSSLRPLPIPPLMDLRPGVDKRIPLVLAPGRHDFGTGTLSETFGIGAPYLGPVIRASSGQTLPFDVSNGIGEVTTLHWHGLHIPGDVDGGPHQEIEPGEMWSPDVPLAQRAATTWFHSHTHGRTARQTYKGLAGVLIVEDEDSRSADLPQTYGVDDFTLILQDRAFDGTGQLTYMLSAEVFEDGFEGETLTVNGTLAPVGRAVPRGLVRLRLLNACNARFLTLSMAAGPLHVIASDGGFLTRTVETETILMSPGERYEVLVDMGSTEENSLLVRFGADAGIMARLGGLFGGGGPMTALTLTRTAEAGTIATMPDRLAALDPPDPSAATVTRNFTLEMETGADLAALAMAWDNFCGDAGAMAINGMPMNMDRIDEEARLGDTEIWRISVDDMLHPFHIHGCSFRILTQNGGPPPAYAAGWKDMVHVEDGWSEVLVRFDHPAPAQAPYMYHCHILEHEDCGMMGQFTVS</sequence>
<evidence type="ECO:0000256" key="1">
    <source>
        <dbReference type="ARBA" id="ARBA00022723"/>
    </source>
</evidence>
<dbReference type="SUPFAM" id="SSF49503">
    <property type="entry name" value="Cupredoxins"/>
    <property type="match status" value="3"/>
</dbReference>
<evidence type="ECO:0000259" key="5">
    <source>
        <dbReference type="Pfam" id="PF07732"/>
    </source>
</evidence>
<evidence type="ECO:0000313" key="6">
    <source>
        <dbReference type="EMBL" id="GIT97011.1"/>
    </source>
</evidence>
<dbReference type="Gene3D" id="2.60.40.420">
    <property type="entry name" value="Cupredoxins - blue copper proteins"/>
    <property type="match status" value="3"/>
</dbReference>
<keyword evidence="2" id="KW-0560">Oxidoreductase</keyword>
<feature type="domain" description="Plastocyanin-like" evidence="4">
    <location>
        <begin position="378"/>
        <end position="489"/>
    </location>
</feature>
<evidence type="ECO:0000259" key="3">
    <source>
        <dbReference type="Pfam" id="PF00394"/>
    </source>
</evidence>